<dbReference type="EMBL" id="FOQO01000015">
    <property type="protein sequence ID" value="SFJ89199.1"/>
    <property type="molecule type" value="Genomic_DNA"/>
</dbReference>
<dbReference type="AlphaFoldDB" id="A0A1I3V2L0"/>
<dbReference type="STRING" id="1477437.SAMN05444682_115152"/>
<dbReference type="Proteomes" id="UP000198670">
    <property type="component" value="Unassembled WGS sequence"/>
</dbReference>
<sequence length="180" mass="20824">MSEESNKELEKNRRLAKLKAIDQAAKEDPNFKEFKGKKKTLLFCLKIAKGIVTVACQNAHISTKTYYNYLDEKHQSYDKEFAEMAHEIRNMSHDYVESKLMQNIENNDQRAIEFYLTNNARERGYSSATQKVDMTTNGKDIQQTPLLFMSVDDLSQEELEAYKRKYLGEDDDAGDNNQGS</sequence>
<accession>A0A1I3V2L0</accession>
<protein>
    <submittedName>
        <fullName evidence="1">Uncharacterized protein</fullName>
    </submittedName>
</protein>
<evidence type="ECO:0000313" key="1">
    <source>
        <dbReference type="EMBL" id="SFJ89199.1"/>
    </source>
</evidence>
<evidence type="ECO:0000313" key="2">
    <source>
        <dbReference type="Proteomes" id="UP000198670"/>
    </source>
</evidence>
<name>A0A1I3V2L0_9SPHI</name>
<proteinExistence type="predicted"/>
<keyword evidence="2" id="KW-1185">Reference proteome</keyword>
<gene>
    <name evidence="1" type="ORF">SAMN05444682_115152</name>
</gene>
<dbReference type="RefSeq" id="WP_090632160.1">
    <property type="nucleotide sequence ID" value="NZ_FOQO01000015.1"/>
</dbReference>
<reference evidence="1 2" key="1">
    <citation type="submission" date="2016-10" db="EMBL/GenBank/DDBJ databases">
        <authorList>
            <person name="de Groot N.N."/>
        </authorList>
    </citation>
    <scope>NUCLEOTIDE SEQUENCE [LARGE SCALE GENOMIC DNA]</scope>
    <source>
        <strain evidence="1 2">RK1</strain>
    </source>
</reference>
<organism evidence="1 2">
    <name type="scientific">Parapedobacter indicus</name>
    <dbReference type="NCBI Taxonomy" id="1477437"/>
    <lineage>
        <taxon>Bacteria</taxon>
        <taxon>Pseudomonadati</taxon>
        <taxon>Bacteroidota</taxon>
        <taxon>Sphingobacteriia</taxon>
        <taxon>Sphingobacteriales</taxon>
        <taxon>Sphingobacteriaceae</taxon>
        <taxon>Parapedobacter</taxon>
    </lineage>
</organism>